<protein>
    <submittedName>
        <fullName evidence="1">Uncharacterized protein</fullName>
    </submittedName>
</protein>
<reference evidence="1" key="2">
    <citation type="submission" date="2016-06" db="EMBL/GenBank/DDBJ databases">
        <title>The genome of a short-lived fish provides insights into sex chromosome evolution and the genetic control of aging.</title>
        <authorList>
            <person name="Reichwald K."/>
            <person name="Felder M."/>
            <person name="Petzold A."/>
            <person name="Koch P."/>
            <person name="Groth M."/>
            <person name="Platzer M."/>
        </authorList>
    </citation>
    <scope>NUCLEOTIDE SEQUENCE</scope>
    <source>
        <tissue evidence="1">Brain</tissue>
    </source>
</reference>
<evidence type="ECO:0000313" key="1">
    <source>
        <dbReference type="EMBL" id="SBP48623.1"/>
    </source>
</evidence>
<reference evidence="1" key="1">
    <citation type="submission" date="2016-05" db="EMBL/GenBank/DDBJ databases">
        <authorList>
            <person name="Lavstsen T."/>
            <person name="Jespersen J.S."/>
        </authorList>
    </citation>
    <scope>NUCLEOTIDE SEQUENCE</scope>
    <source>
        <tissue evidence="1">Brain</tissue>
    </source>
</reference>
<sequence>FIFTISLKSPCWVLSVKLSFDIENLKLLVISTNCYIFLILNSQFKAGIYRLKNDDQCCKGGVICCCHVGIISEEGGRRNGTIVPFHFPHLAVQAKCSGLSSFVLTGCTQSCSIWALS</sequence>
<feature type="non-terminal residue" evidence="1">
    <location>
        <position position="1"/>
    </location>
</feature>
<name>A0A1A8A1U5_NOTFU</name>
<dbReference type="AlphaFoldDB" id="A0A1A8A1U5"/>
<dbReference type="EMBL" id="HADY01010138">
    <property type="protein sequence ID" value="SBP48623.1"/>
    <property type="molecule type" value="Transcribed_RNA"/>
</dbReference>
<feature type="non-terminal residue" evidence="1">
    <location>
        <position position="117"/>
    </location>
</feature>
<proteinExistence type="predicted"/>
<gene>
    <name evidence="1" type="primary">Nfu_g_1_011509</name>
</gene>
<dbReference type="EMBL" id="HAEJ01012198">
    <property type="protein sequence ID" value="SBS52655.1"/>
    <property type="molecule type" value="Transcribed_RNA"/>
</dbReference>
<organism evidence="1">
    <name type="scientific">Nothobranchius furzeri</name>
    <name type="common">Turquoise killifish</name>
    <dbReference type="NCBI Taxonomy" id="105023"/>
    <lineage>
        <taxon>Eukaryota</taxon>
        <taxon>Metazoa</taxon>
        <taxon>Chordata</taxon>
        <taxon>Craniata</taxon>
        <taxon>Vertebrata</taxon>
        <taxon>Euteleostomi</taxon>
        <taxon>Actinopterygii</taxon>
        <taxon>Neopterygii</taxon>
        <taxon>Teleostei</taxon>
        <taxon>Neoteleostei</taxon>
        <taxon>Acanthomorphata</taxon>
        <taxon>Ovalentaria</taxon>
        <taxon>Atherinomorphae</taxon>
        <taxon>Cyprinodontiformes</taxon>
        <taxon>Nothobranchiidae</taxon>
        <taxon>Nothobranchius</taxon>
    </lineage>
</organism>
<accession>A0A1A8A1U5</accession>